<proteinExistence type="predicted"/>
<protein>
    <submittedName>
        <fullName evidence="1">Uncharacterized protein</fullName>
    </submittedName>
</protein>
<geneLocation type="plasmid" evidence="2">
    <name>pfdu301b</name>
</geneLocation>
<dbReference type="Proteomes" id="UP000501076">
    <property type="component" value="Plasmid pFDU301B"/>
</dbReference>
<organism evidence="1 2">
    <name type="scientific">Priestia megaterium</name>
    <name type="common">Bacillus megaterium</name>
    <dbReference type="NCBI Taxonomy" id="1404"/>
    <lineage>
        <taxon>Bacteria</taxon>
        <taxon>Bacillati</taxon>
        <taxon>Bacillota</taxon>
        <taxon>Bacilli</taxon>
        <taxon>Bacillales</taxon>
        <taxon>Bacillaceae</taxon>
        <taxon>Priestia</taxon>
    </lineage>
</organism>
<reference evidence="1 2" key="1">
    <citation type="submission" date="2019-10" db="EMBL/GenBank/DDBJ databases">
        <title>Complete genome sequences for adaption low water activity.</title>
        <authorList>
            <person name="Zhao L."/>
            <person name="Zhong J."/>
        </authorList>
    </citation>
    <scope>NUCLEOTIDE SEQUENCE [LARGE SCALE GENOMIC DNA]</scope>
    <source>
        <strain evidence="1 2">FDU301</strain>
        <plasmid evidence="2">pfdu301b</plasmid>
    </source>
</reference>
<sequence>MDELLKKLEDDYVKAVKNNESKSIEEFIEQFLYDSWTYNEQNMQNIKIVLSRYTSGEIFQETLSESFNIMVDHLRVRLEQLDQEMHYPVLHSKHGASLLVAFVDGLVLQYYIGTYSADKLRELTPYLKSIILQGLKTEGDL</sequence>
<keyword evidence="1" id="KW-0614">Plasmid</keyword>
<accession>A0A6M6E2J7</accession>
<evidence type="ECO:0000313" key="2">
    <source>
        <dbReference type="Proteomes" id="UP000501076"/>
    </source>
</evidence>
<dbReference type="AlphaFoldDB" id="A0A6M6E2J7"/>
<dbReference type="Gene3D" id="1.10.357.10">
    <property type="entry name" value="Tetracycline Repressor, domain 2"/>
    <property type="match status" value="1"/>
</dbReference>
<gene>
    <name evidence="1" type="ORF">FDZ14_34245</name>
</gene>
<evidence type="ECO:0000313" key="1">
    <source>
        <dbReference type="EMBL" id="QJX81191.1"/>
    </source>
</evidence>
<dbReference type="EMBL" id="CP045274">
    <property type="protein sequence ID" value="QJX81191.1"/>
    <property type="molecule type" value="Genomic_DNA"/>
</dbReference>
<dbReference type="RefSeq" id="WP_035439715.1">
    <property type="nucleotide sequence ID" value="NZ_JBHYKS010000007.1"/>
</dbReference>
<name>A0A6M6E2J7_PRIMG</name>